<protein>
    <submittedName>
        <fullName evidence="2">Uncharacterized protein</fullName>
    </submittedName>
</protein>
<dbReference type="AlphaFoldDB" id="A0A1W0WQN5"/>
<organism evidence="2 3">
    <name type="scientific">Hypsibius exemplaris</name>
    <name type="common">Freshwater tardigrade</name>
    <dbReference type="NCBI Taxonomy" id="2072580"/>
    <lineage>
        <taxon>Eukaryota</taxon>
        <taxon>Metazoa</taxon>
        <taxon>Ecdysozoa</taxon>
        <taxon>Tardigrada</taxon>
        <taxon>Eutardigrada</taxon>
        <taxon>Parachela</taxon>
        <taxon>Hypsibioidea</taxon>
        <taxon>Hypsibiidae</taxon>
        <taxon>Hypsibius</taxon>
    </lineage>
</organism>
<feature type="region of interest" description="Disordered" evidence="1">
    <location>
        <begin position="551"/>
        <end position="656"/>
    </location>
</feature>
<accession>A0A1W0WQN5</accession>
<feature type="compositionally biased region" description="Polar residues" evidence="1">
    <location>
        <begin position="551"/>
        <end position="562"/>
    </location>
</feature>
<feature type="compositionally biased region" description="Basic and acidic residues" evidence="1">
    <location>
        <begin position="149"/>
        <end position="164"/>
    </location>
</feature>
<feature type="region of interest" description="Disordered" evidence="1">
    <location>
        <begin position="372"/>
        <end position="402"/>
    </location>
</feature>
<sequence>MWLTNKREVVFEDLHCYVGRGPLQSTTTSWHVIKHAPHWRTALAHRTGAPHWRTALVYRTGALHWRTALVHRTGAPHWRTALAHCTSAPHWRTAPVRQCSAPVRQTPLQSSSRSRYADHESDDGAASDSVGIPEPLPEYEYPSRVQGRTIKEVQEIRESVRLRDNSSSTSSERGGRSPSRNAGTSSRDHHFSRHFDISAEELNTARSLIHHRLPPTSSYPEPPPAQQPVMRSSGSRLSLLDRSRTPPPSRSIFGGGYSRPDSQSPDGRMRPGGARLPPQGPQIVRGPLPNVHHSDGETRYFAEKKPKKKLGIVRRLSELVRGERKPKQRDVQRKSSTSSMEQEQDNRAPVMAAGVRSRRLSPIRRYQDQPLRPVVHNPAGSQAVSRVPSFNRPIPNPRDNVNRHSGNFSDTGTASFVYQDQLGPPGPVYAQPNKLQKQQSSNNNIGRYRSMSEYDMDRVGTSGRGLQHEIQYVNKPINPSKSVESISESVWRQLRGPTRKFDHSSNPPDEKLFRVTKTTLVPWGKKKDNAIQPAVVRVAKNGIYDRNATLYSSSPAIPSMNQVDYRMGPPVKPPRRLDYDSAARSTSDSDPSTRFDDRRGLRDVRTPVRQPLERSRPESDLHLVAHRQPAQYSEPERRGGGAASISSGGEDTVPRTNRFQSSIYTDTRPRQIDVVVHNPPEQQQQRAAPQYARTRIAANDYANRRYHSAAADVNRVPEPQPIRRLASRDPSEERRYKSSYKMLIDNPSPSRGGGSVVQERSRFFNNPPPRREVAVRR</sequence>
<dbReference type="EMBL" id="MTYJ01000060">
    <property type="protein sequence ID" value="OQV17467.1"/>
    <property type="molecule type" value="Genomic_DNA"/>
</dbReference>
<feature type="compositionally biased region" description="Basic and acidic residues" evidence="1">
    <location>
        <begin position="292"/>
        <end position="304"/>
    </location>
</feature>
<feature type="compositionally biased region" description="Basic and acidic residues" evidence="1">
    <location>
        <begin position="315"/>
        <end position="333"/>
    </location>
</feature>
<evidence type="ECO:0000313" key="2">
    <source>
        <dbReference type="EMBL" id="OQV17467.1"/>
    </source>
</evidence>
<feature type="region of interest" description="Disordered" evidence="1">
    <location>
        <begin position="212"/>
        <end position="354"/>
    </location>
</feature>
<feature type="compositionally biased region" description="Basic and acidic residues" evidence="1">
    <location>
        <begin position="726"/>
        <end position="736"/>
    </location>
</feature>
<dbReference type="Proteomes" id="UP000192578">
    <property type="component" value="Unassembled WGS sequence"/>
</dbReference>
<reference evidence="3" key="1">
    <citation type="submission" date="2017-01" db="EMBL/GenBank/DDBJ databases">
        <title>Comparative genomics of anhydrobiosis in the tardigrade Hypsibius dujardini.</title>
        <authorList>
            <person name="Yoshida Y."/>
            <person name="Koutsovoulos G."/>
            <person name="Laetsch D."/>
            <person name="Stevens L."/>
            <person name="Kumar S."/>
            <person name="Horikawa D."/>
            <person name="Ishino K."/>
            <person name="Komine S."/>
            <person name="Tomita M."/>
            <person name="Blaxter M."/>
            <person name="Arakawa K."/>
        </authorList>
    </citation>
    <scope>NUCLEOTIDE SEQUENCE [LARGE SCALE GENOMIC DNA]</scope>
    <source>
        <strain evidence="3">Z151</strain>
    </source>
</reference>
<feature type="region of interest" description="Disordered" evidence="1">
    <location>
        <begin position="96"/>
        <end position="190"/>
    </location>
</feature>
<name>A0A1W0WQN5_HYPEX</name>
<proteinExistence type="predicted"/>
<dbReference type="OrthoDB" id="10216725at2759"/>
<evidence type="ECO:0000256" key="1">
    <source>
        <dbReference type="SAM" id="MobiDB-lite"/>
    </source>
</evidence>
<comment type="caution">
    <text evidence="2">The sequence shown here is derived from an EMBL/GenBank/DDBJ whole genome shotgun (WGS) entry which is preliminary data.</text>
</comment>
<gene>
    <name evidence="2" type="ORF">BV898_08401</name>
</gene>
<feature type="compositionally biased region" description="Basic and acidic residues" evidence="1">
    <location>
        <begin position="591"/>
        <end position="623"/>
    </location>
</feature>
<keyword evidence="3" id="KW-1185">Reference proteome</keyword>
<evidence type="ECO:0000313" key="3">
    <source>
        <dbReference type="Proteomes" id="UP000192578"/>
    </source>
</evidence>
<feature type="compositionally biased region" description="Low complexity" evidence="1">
    <location>
        <begin position="165"/>
        <end position="180"/>
    </location>
</feature>
<feature type="region of interest" description="Disordered" evidence="1">
    <location>
        <begin position="708"/>
        <end position="777"/>
    </location>
</feature>